<dbReference type="Proteomes" id="UP001432027">
    <property type="component" value="Unassembled WGS sequence"/>
</dbReference>
<name>A0AAV5T7Y3_9BILA</name>
<dbReference type="EMBL" id="BTSX01000004">
    <property type="protein sequence ID" value="GMS91685.1"/>
    <property type="molecule type" value="Genomic_DNA"/>
</dbReference>
<dbReference type="AlphaFoldDB" id="A0AAV5T7Y3"/>
<evidence type="ECO:0000313" key="2">
    <source>
        <dbReference type="Proteomes" id="UP001432027"/>
    </source>
</evidence>
<evidence type="ECO:0000313" key="1">
    <source>
        <dbReference type="EMBL" id="GMS91685.1"/>
    </source>
</evidence>
<comment type="caution">
    <text evidence="1">The sequence shown here is derived from an EMBL/GenBank/DDBJ whole genome shotgun (WGS) entry which is preliminary data.</text>
</comment>
<accession>A0AAV5T7Y3</accession>
<organism evidence="1 2">
    <name type="scientific">Pristionchus entomophagus</name>
    <dbReference type="NCBI Taxonomy" id="358040"/>
    <lineage>
        <taxon>Eukaryota</taxon>
        <taxon>Metazoa</taxon>
        <taxon>Ecdysozoa</taxon>
        <taxon>Nematoda</taxon>
        <taxon>Chromadorea</taxon>
        <taxon>Rhabditida</taxon>
        <taxon>Rhabditina</taxon>
        <taxon>Diplogasteromorpha</taxon>
        <taxon>Diplogasteroidea</taxon>
        <taxon>Neodiplogasteridae</taxon>
        <taxon>Pristionchus</taxon>
    </lineage>
</organism>
<feature type="non-terminal residue" evidence="1">
    <location>
        <position position="1"/>
    </location>
</feature>
<keyword evidence="2" id="KW-1185">Reference proteome</keyword>
<reference evidence="1" key="1">
    <citation type="submission" date="2023-10" db="EMBL/GenBank/DDBJ databases">
        <title>Genome assembly of Pristionchus species.</title>
        <authorList>
            <person name="Yoshida K."/>
            <person name="Sommer R.J."/>
        </authorList>
    </citation>
    <scope>NUCLEOTIDE SEQUENCE</scope>
    <source>
        <strain evidence="1">RS0144</strain>
    </source>
</reference>
<protein>
    <submittedName>
        <fullName evidence="1">Uncharacterized protein</fullName>
    </submittedName>
</protein>
<proteinExistence type="predicted"/>
<gene>
    <name evidence="1" type="ORF">PENTCL1PPCAC_13860</name>
</gene>
<sequence>PSSDMINLKLRKTMKCRFSAERLLKSSKEALAKSSAALKKMCENDTTVEYLAGKRTVVLSVSTACMTPRCTAPISADFRTRHIMLEGNVGEAQMQIVAPVRFLDIVQYRSIPVMVDERRLELFYGLRLRTSVQI</sequence>